<name>A0A330L6F8_9BACT</name>
<organism evidence="1 2">
    <name type="scientific">Nitrospira lenta</name>
    <dbReference type="NCBI Taxonomy" id="1436998"/>
    <lineage>
        <taxon>Bacteria</taxon>
        <taxon>Pseudomonadati</taxon>
        <taxon>Nitrospirota</taxon>
        <taxon>Nitrospiria</taxon>
        <taxon>Nitrospirales</taxon>
        <taxon>Nitrospiraceae</taxon>
        <taxon>Nitrospira</taxon>
    </lineage>
</organism>
<sequence length="195" mass="22121">MTLTRTIEEVYQTLHMSRLLLITLTTLLAAPASNWAGELPITKNLPIPEFQNRPEDTKPYDFDAPPQGMFRSITMAEGFEEELGFRQTHEIVPVKPTERFAAETPAIFIVFALHQHYQAFKVFGQCFPEGIPGVKPDTIVSEDAMHMALEDESGYLKLLPPNERWTPGRYKVEIHAGEQVSEMSLIGTMRFTIVK</sequence>
<dbReference type="RefSeq" id="WP_121989226.1">
    <property type="nucleotide sequence ID" value="NZ_OUNR01000012.1"/>
</dbReference>
<gene>
    <name evidence="1" type="ORF">NITLEN_20546</name>
</gene>
<reference evidence="2" key="1">
    <citation type="submission" date="2018-04" db="EMBL/GenBank/DDBJ databases">
        <authorList>
            <person name="Lucker S."/>
            <person name="Sakoula D."/>
        </authorList>
    </citation>
    <scope>NUCLEOTIDE SEQUENCE [LARGE SCALE GENOMIC DNA]</scope>
</reference>
<dbReference type="Proteomes" id="UP000248168">
    <property type="component" value="Unassembled WGS sequence"/>
</dbReference>
<dbReference type="OrthoDB" id="9779421at2"/>
<keyword evidence="2" id="KW-1185">Reference proteome</keyword>
<proteinExistence type="predicted"/>
<accession>A0A330L6F8</accession>
<dbReference type="EMBL" id="OUNR01000012">
    <property type="protein sequence ID" value="SPP64906.1"/>
    <property type="molecule type" value="Genomic_DNA"/>
</dbReference>
<dbReference type="InParanoid" id="A0A330L6F8"/>
<dbReference type="AlphaFoldDB" id="A0A330L6F8"/>
<evidence type="ECO:0000313" key="2">
    <source>
        <dbReference type="Proteomes" id="UP000248168"/>
    </source>
</evidence>
<protein>
    <submittedName>
        <fullName evidence="1">Uncharacterized protein</fullName>
    </submittedName>
</protein>
<evidence type="ECO:0000313" key="1">
    <source>
        <dbReference type="EMBL" id="SPP64906.1"/>
    </source>
</evidence>